<accession>A0ABW5WC35</accession>
<feature type="region of interest" description="Disordered" evidence="1">
    <location>
        <begin position="1"/>
        <end position="23"/>
    </location>
</feature>
<protein>
    <submittedName>
        <fullName evidence="2">Uncharacterized protein</fullName>
    </submittedName>
</protein>
<feature type="compositionally biased region" description="Basic and acidic residues" evidence="1">
    <location>
        <begin position="1"/>
        <end position="12"/>
    </location>
</feature>
<dbReference type="EMBL" id="JBHUOF010000033">
    <property type="protein sequence ID" value="MFD2801564.1"/>
    <property type="molecule type" value="Genomic_DNA"/>
</dbReference>
<name>A0ABW5WC35_9PSEU</name>
<gene>
    <name evidence="2" type="ORF">ACFS2C_19420</name>
</gene>
<reference evidence="3" key="1">
    <citation type="journal article" date="2019" name="Int. J. Syst. Evol. Microbiol.">
        <title>The Global Catalogue of Microorganisms (GCM) 10K type strain sequencing project: providing services to taxonomists for standard genome sequencing and annotation.</title>
        <authorList>
            <consortium name="The Broad Institute Genomics Platform"/>
            <consortium name="The Broad Institute Genome Sequencing Center for Infectious Disease"/>
            <person name="Wu L."/>
            <person name="Ma J."/>
        </authorList>
    </citation>
    <scope>NUCLEOTIDE SEQUENCE [LARGE SCALE GENOMIC DNA]</scope>
    <source>
        <strain evidence="3">IBRC-M 10906</strain>
    </source>
</reference>
<comment type="caution">
    <text evidence="2">The sequence shown here is derived from an EMBL/GenBank/DDBJ whole genome shotgun (WGS) entry which is preliminary data.</text>
</comment>
<dbReference type="Proteomes" id="UP001597478">
    <property type="component" value="Unassembled WGS sequence"/>
</dbReference>
<organism evidence="2 3">
    <name type="scientific">Prauserella oleivorans</name>
    <dbReference type="NCBI Taxonomy" id="1478153"/>
    <lineage>
        <taxon>Bacteria</taxon>
        <taxon>Bacillati</taxon>
        <taxon>Actinomycetota</taxon>
        <taxon>Actinomycetes</taxon>
        <taxon>Pseudonocardiales</taxon>
        <taxon>Pseudonocardiaceae</taxon>
        <taxon>Prauserella</taxon>
    </lineage>
</organism>
<evidence type="ECO:0000313" key="3">
    <source>
        <dbReference type="Proteomes" id="UP001597478"/>
    </source>
</evidence>
<dbReference type="RefSeq" id="WP_377393690.1">
    <property type="nucleotide sequence ID" value="NZ_JBHSAN010000037.1"/>
</dbReference>
<evidence type="ECO:0000256" key="1">
    <source>
        <dbReference type="SAM" id="MobiDB-lite"/>
    </source>
</evidence>
<evidence type="ECO:0000313" key="2">
    <source>
        <dbReference type="EMBL" id="MFD2801564.1"/>
    </source>
</evidence>
<proteinExistence type="predicted"/>
<sequence length="98" mass="10453">MSSDDVPRDELARVTATPDDVPAEKPADLIKVKDLVDGDEFSVDGGLTWYICAVVLPGNVAVYISDRRDDDAPTIRIEAEPEALILVRRGSTAAGAKG</sequence>
<keyword evidence="3" id="KW-1185">Reference proteome</keyword>